<evidence type="ECO:0000313" key="11">
    <source>
        <dbReference type="Proteomes" id="UP000057181"/>
    </source>
</evidence>
<organism evidence="9 11">
    <name type="scientific">Kocuria flava</name>
    <dbReference type="NCBI Taxonomy" id="446860"/>
    <lineage>
        <taxon>Bacteria</taxon>
        <taxon>Bacillati</taxon>
        <taxon>Actinomycetota</taxon>
        <taxon>Actinomycetes</taxon>
        <taxon>Micrococcales</taxon>
        <taxon>Micrococcaceae</taxon>
        <taxon>Kocuria</taxon>
    </lineage>
</organism>
<evidence type="ECO:0000256" key="4">
    <source>
        <dbReference type="ARBA" id="ARBA00022631"/>
    </source>
</evidence>
<dbReference type="Proteomes" id="UP000057181">
    <property type="component" value="Chromosome"/>
</dbReference>
<dbReference type="KEGG" id="kfv:AS188_04955"/>
<proteinExistence type="predicted"/>
<evidence type="ECO:0000313" key="9">
    <source>
        <dbReference type="EMBL" id="ALU39211.1"/>
    </source>
</evidence>
<dbReference type="STRING" id="446860.AS188_04955"/>
<dbReference type="PANTHER" id="PTHR43466">
    <property type="entry name" value="2-OXO-4-HYDROXY-4-CARBOXY-5-UREIDOIMIDAZOLINE DECARBOXYLASE-RELATED"/>
    <property type="match status" value="1"/>
</dbReference>
<accession>A0A0U3G7Z1</accession>
<dbReference type="EMBL" id="CP013254">
    <property type="protein sequence ID" value="ALU39211.1"/>
    <property type="molecule type" value="Genomic_DNA"/>
</dbReference>
<evidence type="ECO:0000256" key="5">
    <source>
        <dbReference type="ARBA" id="ARBA00022793"/>
    </source>
</evidence>
<dbReference type="Proteomes" id="UP000321155">
    <property type="component" value="Unassembled WGS sequence"/>
</dbReference>
<keyword evidence="4" id="KW-0659">Purine metabolism</keyword>
<dbReference type="AlphaFoldDB" id="A0A0U3G7Z1"/>
<evidence type="ECO:0000256" key="6">
    <source>
        <dbReference type="ARBA" id="ARBA00023239"/>
    </source>
</evidence>
<dbReference type="InterPro" id="IPR018020">
    <property type="entry name" value="OHCU_decarboxylase"/>
</dbReference>
<comment type="catalytic activity">
    <reaction evidence="1">
        <text>5-hydroxy-2-oxo-4-ureido-2,5-dihydro-1H-imidazole-5-carboxylate + H(+) = (S)-allantoin + CO2</text>
        <dbReference type="Rhea" id="RHEA:26301"/>
        <dbReference type="ChEBI" id="CHEBI:15378"/>
        <dbReference type="ChEBI" id="CHEBI:15678"/>
        <dbReference type="ChEBI" id="CHEBI:16526"/>
        <dbReference type="ChEBI" id="CHEBI:58639"/>
        <dbReference type="EC" id="4.1.1.97"/>
    </reaction>
</comment>
<dbReference type="InterPro" id="IPR036778">
    <property type="entry name" value="OHCU_decarboxylase_sf"/>
</dbReference>
<reference evidence="9 11" key="1">
    <citation type="submission" date="2015-11" db="EMBL/GenBank/DDBJ databases">
        <title>Complete Genome Sequence of Kocuria flava strain HO-9041.</title>
        <authorList>
            <person name="Zhou M."/>
            <person name="Dai J."/>
        </authorList>
    </citation>
    <scope>NUCLEOTIDE SEQUENCE [LARGE SCALE GENOMIC DNA]</scope>
    <source>
        <strain evidence="9 11">HO-9041</strain>
    </source>
</reference>
<dbReference type="Pfam" id="PF09349">
    <property type="entry name" value="OHCU_decarbox"/>
    <property type="match status" value="1"/>
</dbReference>
<dbReference type="EC" id="4.1.1.97" evidence="3"/>
<dbReference type="EMBL" id="BJZR01000009">
    <property type="protein sequence ID" value="GEO91248.1"/>
    <property type="molecule type" value="Genomic_DNA"/>
</dbReference>
<evidence type="ECO:0000256" key="1">
    <source>
        <dbReference type="ARBA" id="ARBA00001163"/>
    </source>
</evidence>
<evidence type="ECO:0000259" key="8">
    <source>
        <dbReference type="Pfam" id="PF09349"/>
    </source>
</evidence>
<dbReference type="GO" id="GO:0006144">
    <property type="term" value="P:purine nucleobase metabolic process"/>
    <property type="evidence" value="ECO:0007669"/>
    <property type="project" value="UniProtKB-KW"/>
</dbReference>
<feature type="domain" description="Oxo-4-hydroxy-4-carboxy-5-ureidoimidazoline decarboxylase" evidence="8">
    <location>
        <begin position="7"/>
        <end position="160"/>
    </location>
</feature>
<evidence type="ECO:0000256" key="7">
    <source>
        <dbReference type="SAM" id="MobiDB-lite"/>
    </source>
</evidence>
<dbReference type="RefSeq" id="WP_058857923.1">
    <property type="nucleotide sequence ID" value="NZ_BJZR01000009.1"/>
</dbReference>
<dbReference type="GO" id="GO:0019628">
    <property type="term" value="P:urate catabolic process"/>
    <property type="evidence" value="ECO:0007669"/>
    <property type="project" value="TreeGrafter"/>
</dbReference>
<evidence type="ECO:0000256" key="2">
    <source>
        <dbReference type="ARBA" id="ARBA00004754"/>
    </source>
</evidence>
<dbReference type="PANTHER" id="PTHR43466:SF1">
    <property type="entry name" value="2-OXO-4-HYDROXY-4-CARBOXY-5-UREIDOIMIDAZOLINE DECARBOXYLASE-RELATED"/>
    <property type="match status" value="1"/>
</dbReference>
<keyword evidence="6" id="KW-0456">Lyase</keyword>
<comment type="pathway">
    <text evidence="2">Purine metabolism; urate degradation; (S)-allantoin from urate: step 3/3.</text>
</comment>
<feature type="region of interest" description="Disordered" evidence="7">
    <location>
        <begin position="67"/>
        <end position="97"/>
    </location>
</feature>
<dbReference type="NCBIfam" id="NF010372">
    <property type="entry name" value="PRK13798.1"/>
    <property type="match status" value="1"/>
</dbReference>
<protein>
    <recommendedName>
        <fullName evidence="3">2-oxo-4-hydroxy-4-carboxy-5-ureidoimidazoline decarboxylase</fullName>
        <ecNumber evidence="3">4.1.1.97</ecNumber>
    </recommendedName>
</protein>
<sequence length="165" mass="18361">MHLTEFNSLTREDAVQAIRPALDVPRWLEAVADARPYWHREALLGAARTAAEPLTDAEVEQALSHHPRIGERAAGEGAEASLSRAEQAAVDPSDEDVQRRLREGNRAYEEKFGQVFLIRAAGRSPEEILEQLSQRLHNDPATERTVVADQLRQIALLRLEGLVTA</sequence>
<name>A0A0U3G7Z1_9MICC</name>
<dbReference type="InterPro" id="IPR017595">
    <property type="entry name" value="OHCU_decarboxylase-2"/>
</dbReference>
<dbReference type="Gene3D" id="1.10.3330.10">
    <property type="entry name" value="Oxo-4-hydroxy-4-carboxy-5-ureidoimidazoline decarboxylase"/>
    <property type="match status" value="1"/>
</dbReference>
<evidence type="ECO:0000313" key="10">
    <source>
        <dbReference type="EMBL" id="GEO91248.1"/>
    </source>
</evidence>
<evidence type="ECO:0000313" key="12">
    <source>
        <dbReference type="Proteomes" id="UP000321155"/>
    </source>
</evidence>
<keyword evidence="5" id="KW-0210">Decarboxylase</keyword>
<gene>
    <name evidence="9" type="ORF">AS188_04955</name>
    <name evidence="10" type="ORF">KFL01_05540</name>
</gene>
<reference evidence="10 12" key="2">
    <citation type="submission" date="2019-07" db="EMBL/GenBank/DDBJ databases">
        <title>Whole genome shotgun sequence of Kocuria flava NBRC 107626.</title>
        <authorList>
            <person name="Hosoyama A."/>
            <person name="Uohara A."/>
            <person name="Ohji S."/>
            <person name="Ichikawa N."/>
        </authorList>
    </citation>
    <scope>NUCLEOTIDE SEQUENCE [LARGE SCALE GENOMIC DNA]</scope>
    <source>
        <strain evidence="10 12">NBRC 107626</strain>
    </source>
</reference>
<dbReference type="NCBIfam" id="TIGR03180">
    <property type="entry name" value="UraD_2"/>
    <property type="match status" value="1"/>
</dbReference>
<feature type="compositionally biased region" description="Low complexity" evidence="7">
    <location>
        <begin position="75"/>
        <end position="86"/>
    </location>
</feature>
<dbReference type="SUPFAM" id="SSF158694">
    <property type="entry name" value="UraD-Like"/>
    <property type="match status" value="1"/>
</dbReference>
<keyword evidence="12" id="KW-1185">Reference proteome</keyword>
<dbReference type="GO" id="GO:0051997">
    <property type="term" value="F:2-oxo-4-hydroxy-4-carboxy-5-ureidoimidazoline decarboxylase activity"/>
    <property type="evidence" value="ECO:0007669"/>
    <property type="project" value="UniProtKB-EC"/>
</dbReference>
<evidence type="ECO:0000256" key="3">
    <source>
        <dbReference type="ARBA" id="ARBA00012257"/>
    </source>
</evidence>
<dbReference type="OrthoDB" id="5243781at2"/>